<gene>
    <name evidence="9" type="ORF">PPROV_000204400</name>
</gene>
<keyword evidence="2 6" id="KW-0812">Transmembrane</keyword>
<dbReference type="Proteomes" id="UP000660262">
    <property type="component" value="Unassembled WGS sequence"/>
</dbReference>
<keyword evidence="4 6" id="KW-0472">Membrane</keyword>
<feature type="transmembrane region" description="Helical" evidence="6">
    <location>
        <begin position="41"/>
        <end position="63"/>
    </location>
</feature>
<dbReference type="AlphaFoldDB" id="A0A830HD65"/>
<comment type="subcellular location">
    <subcellularLocation>
        <location evidence="1">Membrane</location>
        <topology evidence="1">Multi-pass membrane protein</topology>
    </subcellularLocation>
</comment>
<proteinExistence type="predicted"/>
<feature type="domain" description="Golgi pH regulator conserved" evidence="8">
    <location>
        <begin position="170"/>
        <end position="225"/>
    </location>
</feature>
<feature type="transmembrane region" description="Helical" evidence="6">
    <location>
        <begin position="294"/>
        <end position="315"/>
    </location>
</feature>
<dbReference type="OrthoDB" id="264392at2759"/>
<evidence type="ECO:0000256" key="1">
    <source>
        <dbReference type="ARBA" id="ARBA00004141"/>
    </source>
</evidence>
<evidence type="ECO:0000313" key="10">
    <source>
        <dbReference type="Proteomes" id="UP000660262"/>
    </source>
</evidence>
<evidence type="ECO:0000256" key="5">
    <source>
        <dbReference type="SAM" id="MobiDB-lite"/>
    </source>
</evidence>
<evidence type="ECO:0000256" key="4">
    <source>
        <dbReference type="ARBA" id="ARBA00023136"/>
    </source>
</evidence>
<evidence type="ECO:0000256" key="3">
    <source>
        <dbReference type="ARBA" id="ARBA00022989"/>
    </source>
</evidence>
<feature type="region of interest" description="Disordered" evidence="5">
    <location>
        <begin position="225"/>
        <end position="253"/>
    </location>
</feature>
<reference evidence="9" key="1">
    <citation type="submission" date="2020-10" db="EMBL/GenBank/DDBJ databases">
        <title>Unveiling of a novel bifunctional photoreceptor, Dualchrome1, isolated from a cosmopolitan green alga.</title>
        <authorList>
            <person name="Suzuki S."/>
            <person name="Kawachi M."/>
        </authorList>
    </citation>
    <scope>NUCLEOTIDE SEQUENCE</scope>
    <source>
        <strain evidence="9">NIES 2893</strain>
    </source>
</reference>
<keyword evidence="10" id="KW-1185">Reference proteome</keyword>
<feature type="transmembrane region" description="Helical" evidence="6">
    <location>
        <begin position="14"/>
        <end position="34"/>
    </location>
</feature>
<dbReference type="PANTHER" id="PTHR15948">
    <property type="entry name" value="G-PROTEIN COUPLED RECEPTOR 89-RELATED"/>
    <property type="match status" value="1"/>
</dbReference>
<evidence type="ECO:0000259" key="7">
    <source>
        <dbReference type="Pfam" id="PF12430"/>
    </source>
</evidence>
<dbReference type="GO" id="GO:0016020">
    <property type="term" value="C:membrane"/>
    <property type="evidence" value="ECO:0007669"/>
    <property type="project" value="UniProtKB-SubCell"/>
</dbReference>
<dbReference type="EMBL" id="BNJQ01000005">
    <property type="protein sequence ID" value="GHP03289.1"/>
    <property type="molecule type" value="Genomic_DNA"/>
</dbReference>
<organism evidence="9 10">
    <name type="scientific">Pycnococcus provasolii</name>
    <dbReference type="NCBI Taxonomy" id="41880"/>
    <lineage>
        <taxon>Eukaryota</taxon>
        <taxon>Viridiplantae</taxon>
        <taxon>Chlorophyta</taxon>
        <taxon>Pseudoscourfieldiophyceae</taxon>
        <taxon>Pseudoscourfieldiales</taxon>
        <taxon>Pycnococcaceae</taxon>
        <taxon>Pycnococcus</taxon>
    </lineage>
</organism>
<accession>A0A830HD65</accession>
<keyword evidence="3 6" id="KW-1133">Transmembrane helix</keyword>
<dbReference type="Pfam" id="PF12537">
    <property type="entry name" value="GPHR_N"/>
    <property type="match status" value="1"/>
</dbReference>
<sequence length="498" mass="53012">MSAIPPLVLSLPHILIYLSSYTVSYFTITHKLYLYDKKDPVALFLFALTFAFASHTLLLLFIDGAAPSLLPAPSRRVLWHVDVYMQLCLVGFFVPVYASWTVVKQSRPMWSVKRRLAASCALALALEVVAARIAARLPSPPPLPPPDALAEENDWEAAAATLRAWWPPGAMVRRLSVLGVLLNAPLSGYGSVHLPHSLMDAFAVPVRARDVDELARRVKDTEALARDAESRGGSTGEKTSLRRRGGGGAPGTSSGFAADASRLWHLHALLTSELDDLRRAAKRYDSRGTLRGRVWNAAGCALSVVGVVKFCLALYKFVLARAPGRDLASRVADVIDPSSRAEASSSSGGVRQMLSLLYVGFVSANSLRGFLKTLSKFVAFASSASSSSSSSASSAAASRGKPGGDHALMVLLLAMLTGTYLLTSTVLLRAKLPEHARGNATAVLGMSDARGVALLHRFFDGLYVLGALGGLGSLRLSSHAHAGSMDDDATGIESSFNV</sequence>
<dbReference type="InterPro" id="IPR015672">
    <property type="entry name" value="GPHR/GTG"/>
</dbReference>
<feature type="transmembrane region" description="Helical" evidence="6">
    <location>
        <begin position="407"/>
        <end position="428"/>
    </location>
</feature>
<feature type="transmembrane region" description="Helical" evidence="6">
    <location>
        <begin position="83"/>
        <end position="103"/>
    </location>
</feature>
<protein>
    <recommendedName>
        <fullName evidence="11">Abscisic acid G-protein coupled receptor-like domain-containing protein</fullName>
    </recommendedName>
</protein>
<evidence type="ECO:0008006" key="11">
    <source>
        <dbReference type="Google" id="ProtNLM"/>
    </source>
</evidence>
<dbReference type="Pfam" id="PF12430">
    <property type="entry name" value="ABA_GPCR"/>
    <property type="match status" value="1"/>
</dbReference>
<dbReference type="InterPro" id="IPR022535">
    <property type="entry name" value="Golgi_pH-regulator_cons_dom"/>
</dbReference>
<dbReference type="InterPro" id="IPR025969">
    <property type="entry name" value="ABA_GPCR_dom"/>
</dbReference>
<evidence type="ECO:0000259" key="8">
    <source>
        <dbReference type="Pfam" id="PF12537"/>
    </source>
</evidence>
<name>A0A830HD65_9CHLO</name>
<evidence type="ECO:0000256" key="6">
    <source>
        <dbReference type="SAM" id="Phobius"/>
    </source>
</evidence>
<evidence type="ECO:0000256" key="2">
    <source>
        <dbReference type="ARBA" id="ARBA00022692"/>
    </source>
</evidence>
<evidence type="ECO:0000313" key="9">
    <source>
        <dbReference type="EMBL" id="GHP03289.1"/>
    </source>
</evidence>
<dbReference type="PANTHER" id="PTHR15948:SF0">
    <property type="entry name" value="GOLGI PH REGULATOR A-RELATED"/>
    <property type="match status" value="1"/>
</dbReference>
<feature type="domain" description="Abscisic acid G-protein coupled receptor-like" evidence="7">
    <location>
        <begin position="288"/>
        <end position="469"/>
    </location>
</feature>
<comment type="caution">
    <text evidence="9">The sequence shown here is derived from an EMBL/GenBank/DDBJ whole genome shotgun (WGS) entry which is preliminary data.</text>
</comment>